<evidence type="ECO:0000256" key="12">
    <source>
        <dbReference type="ARBA" id="ARBA00029440"/>
    </source>
</evidence>
<keyword evidence="10" id="KW-0408">Iron</keyword>
<comment type="subunit">
    <text evidence="18">Heterotetramer of 2 PreA and 2 PreT subunits.</text>
</comment>
<sequence length="507" mass="54604">MIPGGKGNRKYLQNCALCLDAPCDKVCPKALEPARKIRSIWFENENGAAVRLPQENVCAACEAPCESACLMGGEVPIRKVMQFLAEQVKPELGQAVADDEAILQTELCGIPLENPFLLASSVVGSNYDMCARAFEAGWAGVSFKTICAFPIREASPRFSAIYSADGSMMGFKNIEQLSDHSVAENMAIFRQLKKNYPQKFILASIMGRNDEEWTELSRQCQENGADALELNFSCPNMMEEGLGSDIGQVPALVERFTAAARRGASIPILAKLTPNVARMSPAAEAALNGGADGLSAINTIKSLMAVNPDTYVSSPDVHGRSAVGGYSGNAVKPIALRFVAELAQNPKLRGLHLSGMGGVESWRDALEFMLLGAGSIQVTTAVMQYGYRIIEDLKSGLAYYLHEKGFRQVHDVVGLGLDSVSDTTDTLERGTIVYPKFNRKTCIGCGRCVISCMDGGHQAIFLNEGRRPILNAKKCVGCHLCVLVCPTESICSSGKRISQDKGLPSEA</sequence>
<organism evidence="21 22">
    <name type="scientific">Selenomonas ruminis</name>
    <dbReference type="NCBI Taxonomy" id="2593411"/>
    <lineage>
        <taxon>Bacteria</taxon>
        <taxon>Bacillati</taxon>
        <taxon>Bacillota</taxon>
        <taxon>Negativicutes</taxon>
        <taxon>Selenomonadales</taxon>
        <taxon>Selenomonadaceae</taxon>
        <taxon>Selenomonas</taxon>
    </lineage>
</organism>
<dbReference type="OrthoDB" id="9794954at2"/>
<dbReference type="Pfam" id="PF14697">
    <property type="entry name" value="Fer4_21"/>
    <property type="match status" value="1"/>
</dbReference>
<dbReference type="InterPro" id="IPR005720">
    <property type="entry name" value="Dihydroorotate_DH_cat"/>
</dbReference>
<evidence type="ECO:0000313" key="22">
    <source>
        <dbReference type="Proteomes" id="UP000323646"/>
    </source>
</evidence>
<dbReference type="InterPro" id="IPR017900">
    <property type="entry name" value="4Fe4S_Fe_S_CS"/>
</dbReference>
<evidence type="ECO:0000256" key="11">
    <source>
        <dbReference type="ARBA" id="ARBA00023014"/>
    </source>
</evidence>
<gene>
    <name evidence="21" type="primary">preA</name>
    <name evidence="21" type="ORF">FZ040_00725</name>
</gene>
<evidence type="ECO:0000256" key="6">
    <source>
        <dbReference type="ARBA" id="ARBA00022643"/>
    </source>
</evidence>
<dbReference type="Pfam" id="PF01180">
    <property type="entry name" value="DHO_dh"/>
    <property type="match status" value="1"/>
</dbReference>
<keyword evidence="5" id="KW-0285">Flavoprotein</keyword>
<keyword evidence="22" id="KW-1185">Reference proteome</keyword>
<dbReference type="GO" id="GO:0046872">
    <property type="term" value="F:metal ion binding"/>
    <property type="evidence" value="ECO:0007669"/>
    <property type="project" value="UniProtKB-KW"/>
</dbReference>
<evidence type="ECO:0000256" key="16">
    <source>
        <dbReference type="ARBA" id="ARBA00048792"/>
    </source>
</evidence>
<evidence type="ECO:0000256" key="17">
    <source>
        <dbReference type="ARBA" id="ARBA00049578"/>
    </source>
</evidence>
<feature type="domain" description="4Fe-4S ferredoxin-type" evidence="20">
    <location>
        <begin position="433"/>
        <end position="465"/>
    </location>
</feature>
<dbReference type="PROSITE" id="PS00198">
    <property type="entry name" value="4FE4S_FER_1"/>
    <property type="match status" value="1"/>
</dbReference>
<dbReference type="GO" id="GO:0005737">
    <property type="term" value="C:cytoplasm"/>
    <property type="evidence" value="ECO:0007669"/>
    <property type="project" value="InterPro"/>
</dbReference>
<comment type="pathway">
    <text evidence="2">Pyrimidine metabolism; UMP biosynthesis via de novo pathway.</text>
</comment>
<evidence type="ECO:0000256" key="14">
    <source>
        <dbReference type="ARBA" id="ARBA00032722"/>
    </source>
</evidence>
<dbReference type="NCBIfam" id="NF006183">
    <property type="entry name" value="PRK08318.1"/>
    <property type="match status" value="1"/>
</dbReference>
<dbReference type="EMBL" id="VTOY01000001">
    <property type="protein sequence ID" value="TYZ24603.1"/>
    <property type="molecule type" value="Genomic_DNA"/>
</dbReference>
<dbReference type="EC" id="1.3.1.1" evidence="19"/>
<protein>
    <recommendedName>
        <fullName evidence="19">dihydrouracil dehydrogenase (NAD(+))</fullName>
        <ecNumber evidence="19">1.3.1.1</ecNumber>
    </recommendedName>
    <alternativeName>
        <fullName evidence="14">Dihydrothymine dehydrogenase</fullName>
    </alternativeName>
    <alternativeName>
        <fullName evidence="13">Dihydrouracil dehydrogenase</fullName>
    </alternativeName>
</protein>
<evidence type="ECO:0000256" key="10">
    <source>
        <dbReference type="ARBA" id="ARBA00023004"/>
    </source>
</evidence>
<name>A0A5D6W8I3_9FIRM</name>
<dbReference type="RefSeq" id="WP_149170236.1">
    <property type="nucleotide sequence ID" value="NZ_VTOY01000001.1"/>
</dbReference>
<comment type="similarity">
    <text evidence="3">Belongs to the dihydroorotate dehydrogenase family. Type 1 subfamily.</text>
</comment>
<evidence type="ECO:0000256" key="4">
    <source>
        <dbReference type="ARBA" id="ARBA00010804"/>
    </source>
</evidence>
<evidence type="ECO:0000256" key="1">
    <source>
        <dbReference type="ARBA" id="ARBA00001917"/>
    </source>
</evidence>
<keyword evidence="9 21" id="KW-0560">Oxidoreductase</keyword>
<comment type="pathway">
    <text evidence="12">Amino-acid biosynthesis.</text>
</comment>
<dbReference type="InterPro" id="IPR017896">
    <property type="entry name" value="4Fe4S_Fe-S-bd"/>
</dbReference>
<keyword evidence="11" id="KW-0411">Iron-sulfur</keyword>
<comment type="function">
    <text evidence="17">Involved in pyrimidine base degradation. Catalyzes physiologically the reduction of uracil to 5,6-dihydrouracil (DHU) by using NADH as a specific cosubstrate. It also catalyzes the reverse reaction and the reduction of thymine to 5,6-dihydrothymine (DHT).</text>
</comment>
<dbReference type="GO" id="GO:0000166">
    <property type="term" value="F:nucleotide binding"/>
    <property type="evidence" value="ECO:0007669"/>
    <property type="project" value="UniProtKB-KW"/>
</dbReference>
<dbReference type="Gene3D" id="3.30.70.20">
    <property type="match status" value="1"/>
</dbReference>
<comment type="catalytic activity">
    <reaction evidence="16">
        <text>5,6-dihydrouracil + NAD(+) = uracil + NADH + H(+)</text>
        <dbReference type="Rhea" id="RHEA:20189"/>
        <dbReference type="ChEBI" id="CHEBI:15378"/>
        <dbReference type="ChEBI" id="CHEBI:15901"/>
        <dbReference type="ChEBI" id="CHEBI:17568"/>
        <dbReference type="ChEBI" id="CHEBI:57540"/>
        <dbReference type="ChEBI" id="CHEBI:57945"/>
        <dbReference type="EC" id="1.3.1.1"/>
    </reaction>
</comment>
<keyword evidence="8" id="KW-0547">Nucleotide-binding</keyword>
<dbReference type="GO" id="GO:0051536">
    <property type="term" value="F:iron-sulfur cluster binding"/>
    <property type="evidence" value="ECO:0007669"/>
    <property type="project" value="UniProtKB-KW"/>
</dbReference>
<dbReference type="GO" id="GO:0004159">
    <property type="term" value="F:dihydropyrimidine dehydrogenase (NAD+) activity"/>
    <property type="evidence" value="ECO:0007669"/>
    <property type="project" value="UniProtKB-EC"/>
</dbReference>
<evidence type="ECO:0000259" key="20">
    <source>
        <dbReference type="PROSITE" id="PS51379"/>
    </source>
</evidence>
<evidence type="ECO:0000256" key="18">
    <source>
        <dbReference type="ARBA" id="ARBA00049714"/>
    </source>
</evidence>
<comment type="similarity">
    <text evidence="4">Belongs to the dihydropyrimidine dehydrogenase family.</text>
</comment>
<evidence type="ECO:0000256" key="5">
    <source>
        <dbReference type="ARBA" id="ARBA00022630"/>
    </source>
</evidence>
<accession>A0A5D6W8I3</accession>
<evidence type="ECO:0000256" key="13">
    <source>
        <dbReference type="ARBA" id="ARBA00030119"/>
    </source>
</evidence>
<comment type="cofactor">
    <cofactor evidence="1">
        <name>FMN</name>
        <dbReference type="ChEBI" id="CHEBI:58210"/>
    </cofactor>
</comment>
<evidence type="ECO:0000256" key="3">
    <source>
        <dbReference type="ARBA" id="ARBA00008008"/>
    </source>
</evidence>
<evidence type="ECO:0000313" key="21">
    <source>
        <dbReference type="EMBL" id="TYZ24603.1"/>
    </source>
</evidence>
<dbReference type="Proteomes" id="UP000323646">
    <property type="component" value="Unassembled WGS sequence"/>
</dbReference>
<dbReference type="SUPFAM" id="SSF51395">
    <property type="entry name" value="FMN-linked oxidoreductases"/>
    <property type="match status" value="1"/>
</dbReference>
<evidence type="ECO:0000256" key="9">
    <source>
        <dbReference type="ARBA" id="ARBA00023002"/>
    </source>
</evidence>
<dbReference type="InterPro" id="IPR013785">
    <property type="entry name" value="Aldolase_TIM"/>
</dbReference>
<dbReference type="Gene3D" id="3.20.20.70">
    <property type="entry name" value="Aldolase class I"/>
    <property type="match status" value="1"/>
</dbReference>
<evidence type="ECO:0000256" key="7">
    <source>
        <dbReference type="ARBA" id="ARBA00022723"/>
    </source>
</evidence>
<dbReference type="SUPFAM" id="SSF54862">
    <property type="entry name" value="4Fe-4S ferredoxins"/>
    <property type="match status" value="1"/>
</dbReference>
<dbReference type="PROSITE" id="PS51379">
    <property type="entry name" value="4FE4S_FER_2"/>
    <property type="match status" value="2"/>
</dbReference>
<dbReference type="InterPro" id="IPR009051">
    <property type="entry name" value="Helical_ferredxn"/>
</dbReference>
<keyword evidence="6" id="KW-0288">FMN</keyword>
<keyword evidence="7" id="KW-0479">Metal-binding</keyword>
<dbReference type="PANTHER" id="PTHR43073">
    <property type="entry name" value="DIHYDROPYRIMIDINE DEHYDROGENASE [NADP(+)]"/>
    <property type="match status" value="1"/>
</dbReference>
<dbReference type="AlphaFoldDB" id="A0A5D6W8I3"/>
<comment type="caution">
    <text evidence="21">The sequence shown here is derived from an EMBL/GenBank/DDBJ whole genome shotgun (WGS) entry which is preliminary data.</text>
</comment>
<evidence type="ECO:0000256" key="15">
    <source>
        <dbReference type="ARBA" id="ARBA00047685"/>
    </source>
</evidence>
<dbReference type="FunFam" id="3.20.20.70:FF:000027">
    <property type="entry name" value="Dihydropyrimidine dehydrogenase [NADP(+)]"/>
    <property type="match status" value="1"/>
</dbReference>
<feature type="domain" description="4Fe-4S ferredoxin-type" evidence="20">
    <location>
        <begin position="466"/>
        <end position="495"/>
    </location>
</feature>
<evidence type="ECO:0000256" key="2">
    <source>
        <dbReference type="ARBA" id="ARBA00004725"/>
    </source>
</evidence>
<reference evidence="21 22" key="1">
    <citation type="submission" date="2019-08" db="EMBL/GenBank/DDBJ databases">
        <title>Selenomonas sp. mPRGC5 and Selenomonas sp. mPRGC8 isolated from ruminal fluid of dairy goat (Capra hircus).</title>
        <authorList>
            <person name="Poothong S."/>
            <person name="Nuengjamnong C."/>
            <person name="Tanasupawat S."/>
        </authorList>
    </citation>
    <scope>NUCLEOTIDE SEQUENCE [LARGE SCALE GENOMIC DNA]</scope>
    <source>
        <strain evidence="22">mPRGC5</strain>
    </source>
</reference>
<evidence type="ECO:0000256" key="19">
    <source>
        <dbReference type="ARBA" id="ARBA00049728"/>
    </source>
</evidence>
<comment type="catalytic activity">
    <reaction evidence="15">
        <text>5,6-dihydrothymine + NAD(+) = thymine + NADH + H(+)</text>
        <dbReference type="Rhea" id="RHEA:28791"/>
        <dbReference type="ChEBI" id="CHEBI:15378"/>
        <dbReference type="ChEBI" id="CHEBI:17821"/>
        <dbReference type="ChEBI" id="CHEBI:27468"/>
        <dbReference type="ChEBI" id="CHEBI:57540"/>
        <dbReference type="ChEBI" id="CHEBI:57945"/>
        <dbReference type="EC" id="1.3.1.1"/>
    </reaction>
</comment>
<evidence type="ECO:0000256" key="8">
    <source>
        <dbReference type="ARBA" id="ARBA00022741"/>
    </source>
</evidence>
<dbReference type="PANTHER" id="PTHR43073:SF2">
    <property type="entry name" value="DIHYDROPYRIMIDINE DEHYDROGENASE [NADP(+)]"/>
    <property type="match status" value="1"/>
</dbReference>
<proteinExistence type="inferred from homology"/>
<dbReference type="Gene3D" id="1.10.1060.10">
    <property type="entry name" value="Alpha-helical ferredoxin"/>
    <property type="match status" value="1"/>
</dbReference>